<dbReference type="AlphaFoldDB" id="A0A124GN28"/>
<dbReference type="EMBL" id="LKAM01000007">
    <property type="protein sequence ID" value="KUM47527.1"/>
    <property type="molecule type" value="Genomic_DNA"/>
</dbReference>
<organism evidence="1">
    <name type="scientific">Picea glauca</name>
    <name type="common">White spruce</name>
    <name type="synonym">Pinus glauca</name>
    <dbReference type="NCBI Taxonomy" id="3330"/>
    <lineage>
        <taxon>Eukaryota</taxon>
        <taxon>Viridiplantae</taxon>
        <taxon>Streptophyta</taxon>
        <taxon>Embryophyta</taxon>
        <taxon>Tracheophyta</taxon>
        <taxon>Spermatophyta</taxon>
        <taxon>Pinopsida</taxon>
        <taxon>Pinidae</taxon>
        <taxon>Conifers I</taxon>
        <taxon>Pinales</taxon>
        <taxon>Pinaceae</taxon>
        <taxon>Picea</taxon>
    </lineage>
</organism>
<gene>
    <name evidence="1" type="ORF">ABT39_MTgene5713</name>
</gene>
<proteinExistence type="predicted"/>
<evidence type="ECO:0000313" key="1">
    <source>
        <dbReference type="EMBL" id="KUM47527.1"/>
    </source>
</evidence>
<reference evidence="1" key="1">
    <citation type="journal article" date="2015" name="Genome Biol. Evol.">
        <title>Organellar Genomes of White Spruce (Picea glauca): Assembly and Annotation.</title>
        <authorList>
            <person name="Jackman S.D."/>
            <person name="Warren R.L."/>
            <person name="Gibb E.A."/>
            <person name="Vandervalk B.P."/>
            <person name="Mohamadi H."/>
            <person name="Chu J."/>
            <person name="Raymond A."/>
            <person name="Pleasance S."/>
            <person name="Coope R."/>
            <person name="Wildung M.R."/>
            <person name="Ritland C.E."/>
            <person name="Bousquet J."/>
            <person name="Jones S.J."/>
            <person name="Bohlmann J."/>
            <person name="Birol I."/>
        </authorList>
    </citation>
    <scope>NUCLEOTIDE SEQUENCE [LARGE SCALE GENOMIC DNA]</scope>
    <source>
        <tissue evidence="1">Flushing bud</tissue>
    </source>
</reference>
<sequence>MLLVTEPFPTTFQSIPIRLYFPCSFHLTCSFHQAFFPSIKPSIKPTALRFMPQIGISVPILWDHPHPLSGFPSFLSFIRDLHRTSRSILSPASSASSGR</sequence>
<protein>
    <submittedName>
        <fullName evidence="1">Uncharacterized protein</fullName>
    </submittedName>
</protein>
<name>A0A124GN28_PICGL</name>
<accession>A0A124GN28</accession>
<comment type="caution">
    <text evidence="1">The sequence shown here is derived from an EMBL/GenBank/DDBJ whole genome shotgun (WGS) entry which is preliminary data.</text>
</comment>
<geneLocation type="mitochondrion" evidence="1"/>
<keyword evidence="1" id="KW-0496">Mitochondrion</keyword>